<dbReference type="EMBL" id="BMPE01000012">
    <property type="protein sequence ID" value="GGL11177.1"/>
    <property type="molecule type" value="Genomic_DNA"/>
</dbReference>
<evidence type="ECO:0000313" key="4">
    <source>
        <dbReference type="EMBL" id="GGL11177.1"/>
    </source>
</evidence>
<keyword evidence="1" id="KW-0547">Nucleotide-binding</keyword>
<sequence length="271" mass="29622">MILTMRGREVTLPFKVTDTELTSIVSAFSGFRDDNRTGLDGTLHRISKVPGLNNTIGGITIRIAKHVLGAADTLLPHILHAKGILLIGPPGFGKTTLLREIIRHLAQRYGSSVVIVDTSSEITGSGLISHWATYPTRRILVTNKREQGELIRQAYANHSPRYMAVDEIGHHGDADAIASTKARGVGMIATCHGYTLNDVVRSPVFWPVLGDIREVGLNRQRLNPATFDVAVEVRGIGRFVVHTDVSRAVDDCLTGLPARGLHVGDWPNMRF</sequence>
<evidence type="ECO:0000259" key="3">
    <source>
        <dbReference type="SMART" id="SM00382"/>
    </source>
</evidence>
<reference evidence="5" key="1">
    <citation type="journal article" date="2019" name="Int. J. Syst. Evol. Microbiol.">
        <title>The Global Catalogue of Microorganisms (GCM) 10K type strain sequencing project: providing services to taxonomists for standard genome sequencing and annotation.</title>
        <authorList>
            <consortium name="The Broad Institute Genomics Platform"/>
            <consortium name="The Broad Institute Genome Sequencing Center for Infectious Disease"/>
            <person name="Wu L."/>
            <person name="Ma J."/>
        </authorList>
    </citation>
    <scope>NUCLEOTIDE SEQUENCE [LARGE SCALE GENOMIC DNA]</scope>
    <source>
        <strain evidence="5">JCM 19173</strain>
    </source>
</reference>
<dbReference type="Gene3D" id="3.40.50.300">
    <property type="entry name" value="P-loop containing nucleotide triphosphate hydrolases"/>
    <property type="match status" value="1"/>
</dbReference>
<dbReference type="SUPFAM" id="SSF52540">
    <property type="entry name" value="P-loop containing nucleoside triphosphate hydrolases"/>
    <property type="match status" value="1"/>
</dbReference>
<gene>
    <name evidence="4" type="ORF">GCM10010844_32290</name>
</gene>
<evidence type="ECO:0000313" key="5">
    <source>
        <dbReference type="Proteomes" id="UP000604341"/>
    </source>
</evidence>
<protein>
    <recommendedName>
        <fullName evidence="3">AAA+ ATPase domain-containing protein</fullName>
    </recommendedName>
</protein>
<evidence type="ECO:0000256" key="2">
    <source>
        <dbReference type="ARBA" id="ARBA00022840"/>
    </source>
</evidence>
<dbReference type="InterPro" id="IPR045735">
    <property type="entry name" value="Spore_III_AA_AAA+_ATPase"/>
</dbReference>
<dbReference type="PANTHER" id="PTHR20953">
    <property type="entry name" value="KINASE-RELATED"/>
    <property type="match status" value="1"/>
</dbReference>
<evidence type="ECO:0000256" key="1">
    <source>
        <dbReference type="ARBA" id="ARBA00022741"/>
    </source>
</evidence>
<keyword evidence="5" id="KW-1185">Reference proteome</keyword>
<dbReference type="CDD" id="cd00009">
    <property type="entry name" value="AAA"/>
    <property type="match status" value="1"/>
</dbReference>
<dbReference type="Proteomes" id="UP000604341">
    <property type="component" value="Unassembled WGS sequence"/>
</dbReference>
<comment type="caution">
    <text evidence="4">The sequence shown here is derived from an EMBL/GenBank/DDBJ whole genome shotgun (WGS) entry which is preliminary data.</text>
</comment>
<organism evidence="4 5">
    <name type="scientific">Deinococcus radiotolerans</name>
    <dbReference type="NCBI Taxonomy" id="1309407"/>
    <lineage>
        <taxon>Bacteria</taxon>
        <taxon>Thermotogati</taxon>
        <taxon>Deinococcota</taxon>
        <taxon>Deinococci</taxon>
        <taxon>Deinococcales</taxon>
        <taxon>Deinococcaceae</taxon>
        <taxon>Deinococcus</taxon>
    </lineage>
</organism>
<dbReference type="RefSeq" id="WP_189070014.1">
    <property type="nucleotide sequence ID" value="NZ_BMPE01000012.1"/>
</dbReference>
<name>A0ABQ2FND3_9DEIO</name>
<dbReference type="Pfam" id="PF19568">
    <property type="entry name" value="Spore_III_AA"/>
    <property type="match status" value="1"/>
</dbReference>
<keyword evidence="2" id="KW-0067">ATP-binding</keyword>
<feature type="domain" description="AAA+ ATPase" evidence="3">
    <location>
        <begin position="80"/>
        <end position="219"/>
    </location>
</feature>
<dbReference type="InterPro" id="IPR027417">
    <property type="entry name" value="P-loop_NTPase"/>
</dbReference>
<dbReference type="PANTHER" id="PTHR20953:SF3">
    <property type="entry name" value="P-LOOP CONTAINING NUCLEOSIDE TRIPHOSPHATE HYDROLASES SUPERFAMILY PROTEIN"/>
    <property type="match status" value="1"/>
</dbReference>
<dbReference type="InterPro" id="IPR003593">
    <property type="entry name" value="AAA+_ATPase"/>
</dbReference>
<dbReference type="SMART" id="SM00382">
    <property type="entry name" value="AAA"/>
    <property type="match status" value="1"/>
</dbReference>
<accession>A0ABQ2FND3</accession>
<proteinExistence type="predicted"/>